<comment type="caution">
    <text evidence="1">The sequence shown here is derived from an EMBL/GenBank/DDBJ whole genome shotgun (WGS) entry which is preliminary data.</text>
</comment>
<sequence>MYIQAERWRRSSQEVSEGQTSWVGHLEVTLVQVSGGKRVKGKGEWKGKVDKTRFRFSISTGRLWK</sequence>
<protein>
    <submittedName>
        <fullName evidence="1">Uncharacterized protein</fullName>
    </submittedName>
</protein>
<dbReference type="AlphaFoldDB" id="A0A5B7K092"/>
<gene>
    <name evidence="1" type="ORF">E2C01_094232</name>
</gene>
<reference evidence="1 2" key="1">
    <citation type="submission" date="2019-05" db="EMBL/GenBank/DDBJ databases">
        <title>Another draft genome of Portunus trituberculatus and its Hox gene families provides insights of decapod evolution.</title>
        <authorList>
            <person name="Jeong J.-H."/>
            <person name="Song I."/>
            <person name="Kim S."/>
            <person name="Choi T."/>
            <person name="Kim D."/>
            <person name="Ryu S."/>
            <person name="Kim W."/>
        </authorList>
    </citation>
    <scope>NUCLEOTIDE SEQUENCE [LARGE SCALE GENOMIC DNA]</scope>
    <source>
        <tissue evidence="1">Muscle</tissue>
    </source>
</reference>
<evidence type="ECO:0000313" key="1">
    <source>
        <dbReference type="EMBL" id="MPC98847.1"/>
    </source>
</evidence>
<dbReference type="EMBL" id="VSRR010115888">
    <property type="protein sequence ID" value="MPC98847.1"/>
    <property type="molecule type" value="Genomic_DNA"/>
</dbReference>
<accession>A0A5B7K092</accession>
<evidence type="ECO:0000313" key="2">
    <source>
        <dbReference type="Proteomes" id="UP000324222"/>
    </source>
</evidence>
<dbReference type="Proteomes" id="UP000324222">
    <property type="component" value="Unassembled WGS sequence"/>
</dbReference>
<organism evidence="1 2">
    <name type="scientific">Portunus trituberculatus</name>
    <name type="common">Swimming crab</name>
    <name type="synonym">Neptunus trituberculatus</name>
    <dbReference type="NCBI Taxonomy" id="210409"/>
    <lineage>
        <taxon>Eukaryota</taxon>
        <taxon>Metazoa</taxon>
        <taxon>Ecdysozoa</taxon>
        <taxon>Arthropoda</taxon>
        <taxon>Crustacea</taxon>
        <taxon>Multicrustacea</taxon>
        <taxon>Malacostraca</taxon>
        <taxon>Eumalacostraca</taxon>
        <taxon>Eucarida</taxon>
        <taxon>Decapoda</taxon>
        <taxon>Pleocyemata</taxon>
        <taxon>Brachyura</taxon>
        <taxon>Eubrachyura</taxon>
        <taxon>Portunoidea</taxon>
        <taxon>Portunidae</taxon>
        <taxon>Portuninae</taxon>
        <taxon>Portunus</taxon>
    </lineage>
</organism>
<proteinExistence type="predicted"/>
<keyword evidence="2" id="KW-1185">Reference proteome</keyword>
<name>A0A5B7K092_PORTR</name>